<dbReference type="Proteomes" id="UP000275846">
    <property type="component" value="Unassembled WGS sequence"/>
</dbReference>
<evidence type="ECO:0000313" key="5">
    <source>
        <dbReference type="Proteomes" id="UP000275846"/>
    </source>
</evidence>
<reference evidence="4 5" key="2">
    <citation type="submission" date="2018-11" db="EMBL/GenBank/DDBJ databases">
        <authorList>
            <consortium name="Pathogen Informatics"/>
        </authorList>
    </citation>
    <scope>NUCLEOTIDE SEQUENCE [LARGE SCALE GENOMIC DNA]</scope>
    <source>
        <strain evidence="4 5">NST_G2</strain>
    </source>
</reference>
<dbReference type="Pfam" id="PF02210">
    <property type="entry name" value="Laminin_G_2"/>
    <property type="match status" value="1"/>
</dbReference>
<dbReference type="OrthoDB" id="6275838at2759"/>
<evidence type="ECO:0000259" key="3">
    <source>
        <dbReference type="PROSITE" id="PS50025"/>
    </source>
</evidence>
<dbReference type="WBParaSite" id="SSLN_0001259701-mRNA-1">
    <property type="protein sequence ID" value="SSLN_0001259701-mRNA-1"/>
    <property type="gene ID" value="SSLN_0001259701"/>
</dbReference>
<feature type="transmembrane region" description="Helical" evidence="2">
    <location>
        <begin position="177"/>
        <end position="202"/>
    </location>
</feature>
<keyword evidence="2" id="KW-0472">Membrane</keyword>
<accession>A0A183T6P2</accession>
<dbReference type="STRING" id="70667.A0A183T6P2"/>
<evidence type="ECO:0000313" key="4">
    <source>
        <dbReference type="EMBL" id="VDL98525.1"/>
    </source>
</evidence>
<dbReference type="EMBL" id="UYSU01037049">
    <property type="protein sequence ID" value="VDL98525.1"/>
    <property type="molecule type" value="Genomic_DNA"/>
</dbReference>
<keyword evidence="2" id="KW-1133">Transmembrane helix</keyword>
<proteinExistence type="predicted"/>
<reference evidence="6" key="1">
    <citation type="submission" date="2016-06" db="UniProtKB">
        <authorList>
            <consortium name="WormBaseParasite"/>
        </authorList>
    </citation>
    <scope>IDENTIFICATION</scope>
</reference>
<organism evidence="6">
    <name type="scientific">Schistocephalus solidus</name>
    <name type="common">Tapeworm</name>
    <dbReference type="NCBI Taxonomy" id="70667"/>
    <lineage>
        <taxon>Eukaryota</taxon>
        <taxon>Metazoa</taxon>
        <taxon>Spiralia</taxon>
        <taxon>Lophotrochozoa</taxon>
        <taxon>Platyhelminthes</taxon>
        <taxon>Cestoda</taxon>
        <taxon>Eucestoda</taxon>
        <taxon>Diphyllobothriidea</taxon>
        <taxon>Diphyllobothriidae</taxon>
        <taxon>Schistocephalus</taxon>
    </lineage>
</organism>
<dbReference type="InterPro" id="IPR001791">
    <property type="entry name" value="Laminin_G"/>
</dbReference>
<comment type="caution">
    <text evidence="1">Lacks conserved residue(s) required for the propagation of feature annotation.</text>
</comment>
<protein>
    <submittedName>
        <fullName evidence="6">LAM_G_DOMAIN domain-containing protein</fullName>
    </submittedName>
</protein>
<evidence type="ECO:0000256" key="1">
    <source>
        <dbReference type="PROSITE-ProRule" id="PRU00122"/>
    </source>
</evidence>
<evidence type="ECO:0000313" key="6">
    <source>
        <dbReference type="WBParaSite" id="SSLN_0001259701-mRNA-1"/>
    </source>
</evidence>
<dbReference type="AlphaFoldDB" id="A0A183T6P2"/>
<dbReference type="Gene3D" id="2.60.120.200">
    <property type="match status" value="1"/>
</dbReference>
<dbReference type="SUPFAM" id="SSF49899">
    <property type="entry name" value="Concanavalin A-like lectins/glucanases"/>
    <property type="match status" value="1"/>
</dbReference>
<evidence type="ECO:0000256" key="2">
    <source>
        <dbReference type="SAM" id="Phobius"/>
    </source>
</evidence>
<keyword evidence="5" id="KW-1185">Reference proteome</keyword>
<feature type="domain" description="Laminin G" evidence="3">
    <location>
        <begin position="1"/>
        <end position="103"/>
    </location>
</feature>
<sequence>MGGGPISVKETRRKIDDGYYHRIRVFRNGYWVLLEVDHLTTRHVSTRLSGEQFNEQQSIWLGNSPDQNGSGALRGVLTGESNALGSAGIKWVFYNGLLLGDLAAGLSHRADVRVSRHPDIQYLASFKVKLAKDSPLKILRPQRSLRSYHSRDTSHFPQQSASTAEPPQLPFAGHVNVWLVVSLAGAGLVFICSVTFLVYWWFGSQQGTYMTVPQSCSLVMPTTASTTTACEALEPNTYAPYFPSSAPSSQSPPSQPLHHISTGLTGSISSTAAVTLFSAPTGLAYVSFADPSPLVSVPFCPAIPLAASAGSNETPASLSAHHPIQIAMESSAMTVKPNSLFHFLSAKGDKRANLIFQPLASRALNYIYKFQGRYFELSGLKDEAHVTCLVHVRTLSIVRILTCVAARLYRLRITCLVLPSDSRHSDVETQANARDAYNVRVTKARNLLT</sequence>
<name>A0A183T6P2_SCHSO</name>
<gene>
    <name evidence="4" type="ORF">SSLN_LOCUS12140</name>
</gene>
<keyword evidence="2" id="KW-0812">Transmembrane</keyword>
<dbReference type="InterPro" id="IPR013320">
    <property type="entry name" value="ConA-like_dom_sf"/>
</dbReference>
<dbReference type="PROSITE" id="PS50025">
    <property type="entry name" value="LAM_G_DOMAIN"/>
    <property type="match status" value="1"/>
</dbReference>